<dbReference type="Proteomes" id="UP001350748">
    <property type="component" value="Unassembled WGS sequence"/>
</dbReference>
<gene>
    <name evidence="14" type="ORF">V3H18_00530</name>
</gene>
<keyword evidence="6 11" id="KW-0812">Transmembrane</keyword>
<evidence type="ECO:0000256" key="2">
    <source>
        <dbReference type="ARBA" id="ARBA00004141"/>
    </source>
</evidence>
<keyword evidence="5" id="KW-0808">Transferase</keyword>
<dbReference type="GO" id="GO:0016301">
    <property type="term" value="F:kinase activity"/>
    <property type="evidence" value="ECO:0007669"/>
    <property type="project" value="UniProtKB-KW"/>
</dbReference>
<evidence type="ECO:0000256" key="11">
    <source>
        <dbReference type="SAM" id="Phobius"/>
    </source>
</evidence>
<dbReference type="InterPro" id="IPR003661">
    <property type="entry name" value="HisK_dim/P_dom"/>
</dbReference>
<dbReference type="InterPro" id="IPR050428">
    <property type="entry name" value="TCS_sensor_his_kinase"/>
</dbReference>
<feature type="domain" description="Histidine kinase" evidence="12">
    <location>
        <begin position="255"/>
        <end position="454"/>
    </location>
</feature>
<feature type="transmembrane region" description="Helical" evidence="11">
    <location>
        <begin position="12"/>
        <end position="39"/>
    </location>
</feature>
<dbReference type="SUPFAM" id="SSF55874">
    <property type="entry name" value="ATPase domain of HSP90 chaperone/DNA topoisomerase II/histidine kinase"/>
    <property type="match status" value="1"/>
</dbReference>
<reference evidence="14 15" key="1">
    <citation type="submission" date="2024-02" db="EMBL/GenBank/DDBJ databases">
        <authorList>
            <person name="Grouzdev D."/>
        </authorList>
    </citation>
    <scope>NUCLEOTIDE SEQUENCE [LARGE SCALE GENOMIC DNA]</scope>
    <source>
        <strain evidence="14 15">9N</strain>
    </source>
</reference>
<evidence type="ECO:0000256" key="5">
    <source>
        <dbReference type="ARBA" id="ARBA00022679"/>
    </source>
</evidence>
<evidence type="ECO:0000313" key="14">
    <source>
        <dbReference type="EMBL" id="MEF3365011.1"/>
    </source>
</evidence>
<name>A0ABU7XC97_9HYPH</name>
<dbReference type="Gene3D" id="1.10.287.130">
    <property type="match status" value="1"/>
</dbReference>
<comment type="catalytic activity">
    <reaction evidence="1">
        <text>ATP + protein L-histidine = ADP + protein N-phospho-L-histidine.</text>
        <dbReference type="EC" id="2.7.13.3"/>
    </reaction>
</comment>
<protein>
    <recommendedName>
        <fullName evidence="3">histidine kinase</fullName>
        <ecNumber evidence="3">2.7.13.3</ecNumber>
    </recommendedName>
</protein>
<dbReference type="Gene3D" id="3.30.565.10">
    <property type="entry name" value="Histidine kinase-like ATPase, C-terminal domain"/>
    <property type="match status" value="1"/>
</dbReference>
<dbReference type="PANTHER" id="PTHR45436:SF15">
    <property type="entry name" value="SENSOR HISTIDINE KINASE CUSS"/>
    <property type="match status" value="1"/>
</dbReference>
<evidence type="ECO:0000313" key="15">
    <source>
        <dbReference type="Proteomes" id="UP001350748"/>
    </source>
</evidence>
<accession>A0ABU7XC97</accession>
<dbReference type="InterPro" id="IPR036097">
    <property type="entry name" value="HisK_dim/P_sf"/>
</dbReference>
<dbReference type="SMART" id="SM00387">
    <property type="entry name" value="HATPase_c"/>
    <property type="match status" value="1"/>
</dbReference>
<evidence type="ECO:0000256" key="3">
    <source>
        <dbReference type="ARBA" id="ARBA00012438"/>
    </source>
</evidence>
<keyword evidence="9" id="KW-0902">Two-component regulatory system</keyword>
<evidence type="ECO:0000256" key="6">
    <source>
        <dbReference type="ARBA" id="ARBA00022692"/>
    </source>
</evidence>
<dbReference type="InterPro" id="IPR004358">
    <property type="entry name" value="Sig_transdc_His_kin-like_C"/>
</dbReference>
<dbReference type="EC" id="2.7.13.3" evidence="3"/>
<evidence type="ECO:0000256" key="9">
    <source>
        <dbReference type="ARBA" id="ARBA00023012"/>
    </source>
</evidence>
<dbReference type="SUPFAM" id="SSF47384">
    <property type="entry name" value="Homodimeric domain of signal transducing histidine kinase"/>
    <property type="match status" value="1"/>
</dbReference>
<dbReference type="Pfam" id="PF02518">
    <property type="entry name" value="HATPase_c"/>
    <property type="match status" value="1"/>
</dbReference>
<dbReference type="CDD" id="cd00082">
    <property type="entry name" value="HisKA"/>
    <property type="match status" value="1"/>
</dbReference>
<proteinExistence type="predicted"/>
<dbReference type="Pfam" id="PF00512">
    <property type="entry name" value="HisKA"/>
    <property type="match status" value="1"/>
</dbReference>
<comment type="subcellular location">
    <subcellularLocation>
        <location evidence="2">Membrane</location>
        <topology evidence="2">Multi-pass membrane protein</topology>
    </subcellularLocation>
</comment>
<dbReference type="PRINTS" id="PR00344">
    <property type="entry name" value="BCTRLSENSOR"/>
</dbReference>
<comment type="caution">
    <text evidence="14">The sequence shown here is derived from an EMBL/GenBank/DDBJ whole genome shotgun (WGS) entry which is preliminary data.</text>
</comment>
<dbReference type="PROSITE" id="PS50109">
    <property type="entry name" value="HIS_KIN"/>
    <property type="match status" value="1"/>
</dbReference>
<dbReference type="PROSITE" id="PS50885">
    <property type="entry name" value="HAMP"/>
    <property type="match status" value="1"/>
</dbReference>
<evidence type="ECO:0000256" key="8">
    <source>
        <dbReference type="ARBA" id="ARBA00022989"/>
    </source>
</evidence>
<evidence type="ECO:0000259" key="12">
    <source>
        <dbReference type="PROSITE" id="PS50109"/>
    </source>
</evidence>
<evidence type="ECO:0000256" key="4">
    <source>
        <dbReference type="ARBA" id="ARBA00022553"/>
    </source>
</evidence>
<keyword evidence="10 11" id="KW-0472">Membrane</keyword>
<sequence length="454" mass="49536">MIAFRSLAARLTLYVVIAQVVGYIATHVSIHILSAYGIMPGAAEYWNDLAFPKIHSLTAASVARAPDGSLRLDPTPELRAYIERTPTLRVAVFDPATTSALPGSSPDLASLITSKDRMKPLSLSYRIQGEPGTDLKGASVLANTPYGRLQIATYGYVSSWSDFPYWMYRAGLGDVKYHLFEILAVAIIGWAALRRGLAPLDSLVRQAELIDLVSLDRRLSLPGAPSEIRPLVSSMNDALKRLDEDAKRQRRFLANAAHELRTPVAILTERLNHPKETGFVNNLKRDARRIGAIVEQLLASARLQGRQDIPITVDLAEVARSAIDDHALLAVKNGRQLAVELEREHIVVAGDRRALESIIGNLVDNALRAEPEGGTVLVRVGADATVEVIDHGEGVAESDREQIFEPFWRKSETAPGTGLGLAIAKEIMDAHSGRIWVEETPGGGATFKLRFAVK</sequence>
<dbReference type="PANTHER" id="PTHR45436">
    <property type="entry name" value="SENSOR HISTIDINE KINASE YKOH"/>
    <property type="match status" value="1"/>
</dbReference>
<dbReference type="InterPro" id="IPR005467">
    <property type="entry name" value="His_kinase_dom"/>
</dbReference>
<evidence type="ECO:0000256" key="1">
    <source>
        <dbReference type="ARBA" id="ARBA00000085"/>
    </source>
</evidence>
<keyword evidence="7 14" id="KW-0418">Kinase</keyword>
<dbReference type="EMBL" id="JAZHYN010000001">
    <property type="protein sequence ID" value="MEF3365011.1"/>
    <property type="molecule type" value="Genomic_DNA"/>
</dbReference>
<organism evidence="14 15">
    <name type="scientific">Methylocystis borbori</name>
    <dbReference type="NCBI Taxonomy" id="3118750"/>
    <lineage>
        <taxon>Bacteria</taxon>
        <taxon>Pseudomonadati</taxon>
        <taxon>Pseudomonadota</taxon>
        <taxon>Alphaproteobacteria</taxon>
        <taxon>Hyphomicrobiales</taxon>
        <taxon>Methylocystaceae</taxon>
        <taxon>Methylocystis</taxon>
    </lineage>
</organism>
<dbReference type="RefSeq" id="WP_332079906.1">
    <property type="nucleotide sequence ID" value="NZ_JAZHYN010000001.1"/>
</dbReference>
<evidence type="ECO:0000256" key="7">
    <source>
        <dbReference type="ARBA" id="ARBA00022777"/>
    </source>
</evidence>
<dbReference type="SMART" id="SM00388">
    <property type="entry name" value="HisKA"/>
    <property type="match status" value="1"/>
</dbReference>
<evidence type="ECO:0000256" key="10">
    <source>
        <dbReference type="ARBA" id="ARBA00023136"/>
    </source>
</evidence>
<feature type="domain" description="HAMP" evidence="13">
    <location>
        <begin position="194"/>
        <end position="247"/>
    </location>
</feature>
<dbReference type="InterPro" id="IPR003594">
    <property type="entry name" value="HATPase_dom"/>
</dbReference>
<evidence type="ECO:0000259" key="13">
    <source>
        <dbReference type="PROSITE" id="PS50885"/>
    </source>
</evidence>
<dbReference type="InterPro" id="IPR003660">
    <property type="entry name" value="HAMP_dom"/>
</dbReference>
<keyword evidence="4" id="KW-0597">Phosphoprotein</keyword>
<keyword evidence="8 11" id="KW-1133">Transmembrane helix</keyword>
<keyword evidence="15" id="KW-1185">Reference proteome</keyword>
<dbReference type="InterPro" id="IPR036890">
    <property type="entry name" value="HATPase_C_sf"/>
</dbReference>